<keyword evidence="1" id="KW-1133">Transmembrane helix</keyword>
<comment type="caution">
    <text evidence="2">The sequence shown here is derived from an EMBL/GenBank/DDBJ whole genome shotgun (WGS) entry which is preliminary data.</text>
</comment>
<dbReference type="EMBL" id="JALY01000217">
    <property type="protein sequence ID" value="POZ91435.1"/>
    <property type="molecule type" value="Genomic_DNA"/>
</dbReference>
<sequence length="351" mass="40330">QLRRGESNILKKSHLLIILTIFSVSFLFPESIFLEINNFNIGERAFHIDSGKNYAIIADYQGTIHFVDIFTLEKTEFTQSTLPMGGAYDGEFFYVIDNYNKEVLKIKNNKVIQKLVLDSKPVNIKLINGELYILGTNPYKLYILDNNLFVKKSMVLPVHSPLIRNIGTQVFIPVFDNFQNDVFLTDLLFLIPHNDTYIVNYNQIEHPIDIVGSNGIIYMVSYYNGNLYRNDFRKQPKIAQFGKYTTNIEMYKNYIVGNSLMGGVYYYNLSSGKTDVILEKVPISDISVSPNGQYLYAISHIENKLFVIDGEDVYQTINTYNYPIDVESPTDNIVLVLCTDSSKLQVIRNFE</sequence>
<reference evidence="2 3" key="1">
    <citation type="submission" date="2014-01" db="EMBL/GenBank/DDBJ databases">
        <title>Comparative genomics of Petrotoga.</title>
        <authorList>
            <person name="Chow K."/>
            <person name="Charchuk R."/>
            <person name="Nesbo C.L."/>
        </authorList>
    </citation>
    <scope>NUCLEOTIDE SEQUENCE [LARGE SCALE GENOMIC DNA]</scope>
    <source>
        <strain evidence="2 3">DSM 16923</strain>
    </source>
</reference>
<dbReference type="SUPFAM" id="SSF50969">
    <property type="entry name" value="YVTN repeat-like/Quinoprotein amine dehydrogenase"/>
    <property type="match status" value="1"/>
</dbReference>
<dbReference type="InterPro" id="IPR011044">
    <property type="entry name" value="Quino_amine_DH_bsu"/>
</dbReference>
<dbReference type="Proteomes" id="UP000236950">
    <property type="component" value="Unassembled WGS sequence"/>
</dbReference>
<keyword evidence="1" id="KW-0472">Membrane</keyword>
<gene>
    <name evidence="2" type="ORF">AA81_10340</name>
</gene>
<proteinExistence type="predicted"/>
<evidence type="ECO:0000313" key="3">
    <source>
        <dbReference type="Proteomes" id="UP000236950"/>
    </source>
</evidence>
<protein>
    <submittedName>
        <fullName evidence="2">Uncharacterized protein</fullName>
    </submittedName>
</protein>
<keyword evidence="1" id="KW-0812">Transmembrane</keyword>
<keyword evidence="3" id="KW-1185">Reference proteome</keyword>
<organism evidence="2 3">
    <name type="scientific">Petrotoga halophila DSM 16923</name>
    <dbReference type="NCBI Taxonomy" id="1122953"/>
    <lineage>
        <taxon>Bacteria</taxon>
        <taxon>Thermotogati</taxon>
        <taxon>Thermotogota</taxon>
        <taxon>Thermotogae</taxon>
        <taxon>Petrotogales</taxon>
        <taxon>Petrotogaceae</taxon>
        <taxon>Petrotoga</taxon>
    </lineage>
</organism>
<evidence type="ECO:0000313" key="2">
    <source>
        <dbReference type="EMBL" id="POZ91435.1"/>
    </source>
</evidence>
<evidence type="ECO:0000256" key="1">
    <source>
        <dbReference type="SAM" id="Phobius"/>
    </source>
</evidence>
<accession>A0A2S5EEI6</accession>
<name>A0A2S5EEI6_9BACT</name>
<feature type="transmembrane region" description="Helical" evidence="1">
    <location>
        <begin position="12"/>
        <end position="29"/>
    </location>
</feature>
<dbReference type="AlphaFoldDB" id="A0A2S5EEI6"/>
<dbReference type="RefSeq" id="WP_211292696.1">
    <property type="nucleotide sequence ID" value="NZ_JALY01000217.1"/>
</dbReference>
<feature type="non-terminal residue" evidence="2">
    <location>
        <position position="1"/>
    </location>
</feature>